<comment type="caution">
    <text evidence="1">The sequence shown here is derived from an EMBL/GenBank/DDBJ whole genome shotgun (WGS) entry which is preliminary data.</text>
</comment>
<reference evidence="1" key="1">
    <citation type="submission" date="2013-08" db="EMBL/GenBank/DDBJ databases">
        <authorList>
            <person name="Mendez C."/>
            <person name="Richter M."/>
            <person name="Ferrer M."/>
            <person name="Sanchez J."/>
        </authorList>
    </citation>
    <scope>NUCLEOTIDE SEQUENCE</scope>
</reference>
<accession>T1AYT8</accession>
<sequence>MGAEGVVGTQFFLDGTGSHLRGTVRDPLNGSVLLDKTYSTKGPVRILVHKFVDDLLFQFAGIRGLAESRIAFIGKNRRGYDLYTMDFDGENLHRMTYDNVLAFNPTWSPDKSRIVYVTYLHGEPQIMDYDLSSGRRHILFGFSGLNITPQ</sequence>
<dbReference type="AlphaFoldDB" id="T1AYT8"/>
<proteinExistence type="predicted"/>
<reference evidence="1" key="2">
    <citation type="journal article" date="2014" name="ISME J.">
        <title>Microbial stratification in low pH oxic and suboxic macroscopic growths along an acid mine drainage.</title>
        <authorList>
            <person name="Mendez-Garcia C."/>
            <person name="Mesa V."/>
            <person name="Sprenger R.R."/>
            <person name="Richter M."/>
            <person name="Diez M.S."/>
            <person name="Solano J."/>
            <person name="Bargiela R."/>
            <person name="Golyshina O.V."/>
            <person name="Manteca A."/>
            <person name="Ramos J.L."/>
            <person name="Gallego J.R."/>
            <person name="Llorente I."/>
            <person name="Martins Dos Santos V.A."/>
            <person name="Jensen O.N."/>
            <person name="Pelaez A.I."/>
            <person name="Sanchez J."/>
            <person name="Ferrer M."/>
        </authorList>
    </citation>
    <scope>NUCLEOTIDE SEQUENCE</scope>
</reference>
<protein>
    <submittedName>
        <fullName evidence="1">TolB protein</fullName>
    </submittedName>
</protein>
<dbReference type="SUPFAM" id="SSF69304">
    <property type="entry name" value="Tricorn protease N-terminal domain"/>
    <property type="match status" value="1"/>
</dbReference>
<name>T1AYT8_9ZZZZ</name>
<dbReference type="EMBL" id="AUZX01006023">
    <property type="protein sequence ID" value="EQD65766.1"/>
    <property type="molecule type" value="Genomic_DNA"/>
</dbReference>
<dbReference type="InterPro" id="IPR011042">
    <property type="entry name" value="6-blade_b-propeller_TolB-like"/>
</dbReference>
<evidence type="ECO:0000313" key="1">
    <source>
        <dbReference type="EMBL" id="EQD65766.1"/>
    </source>
</evidence>
<organism evidence="1">
    <name type="scientific">mine drainage metagenome</name>
    <dbReference type="NCBI Taxonomy" id="410659"/>
    <lineage>
        <taxon>unclassified sequences</taxon>
        <taxon>metagenomes</taxon>
        <taxon>ecological metagenomes</taxon>
    </lineage>
</organism>
<gene>
    <name evidence="1" type="ORF">B1A_08425</name>
</gene>
<dbReference type="Gene3D" id="2.120.10.30">
    <property type="entry name" value="TolB, C-terminal domain"/>
    <property type="match status" value="1"/>
</dbReference>
<feature type="non-terminal residue" evidence="1">
    <location>
        <position position="150"/>
    </location>
</feature>